<keyword evidence="1 7" id="KW-0378">Hydrolase</keyword>
<evidence type="ECO:0000256" key="2">
    <source>
        <dbReference type="SAM" id="MobiDB-lite"/>
    </source>
</evidence>
<sequence>MWTRRKFIELSCAGAALAASPASGESAVSSKSLDTSSPAPGKAPERGAIRPASEAAVEACRGVLNRQLGNRAAEFDLHLLPSVDGHEVYELSASDGRVTVSGSSGVSLCRGVYSYLRQQCHAMITWSGRNLDLPAQLPDVAHHRVICPYKFVQYLNPCTYGYTMAFWDWPRWERELDWMALRGINMPLALEGQEVIWNRVWLSLGLTQAEIDTFSVGPAHLPWHRMGNINNLAGPLPQHFIEEKRLLQRMVLDRMRELGMKPVAPAFAGFVPQGFKRLHPNVETFTLLWLPEEFKTIPRSTRTFILHPDQQELYRQIGKKFIDEYKAEYGEVEYYLADTFNELAVPVREDHRYEDLERFGRTVFEGIQAGDPKGTWVMQGWLFVYDSVFWNNESVEALLRGIPNDRMLIIDYANDLTPAVQGKYSPGQWKLQKAFFGKQWINGMAHTFGGNNNIKGNLKLMATEPSTVLASPEHGNLVGWGICPEGIETNEVVYELMTDAGWQSEAIDLSTWIPAYCRSRYGACPPAMQQAWTLLLESAYSSHIWMTKQAWQGEPSVHPIAASVDSGPTFQHAVELFLSCAPQLGQNELYRNDLIELIAQAAGGGVDKALALAVQAGDAKQDEVAVMHAGRAVEWMRRIDGLMNLRPDRRLETWIQAARAYAKADDEATFYDENARLLITTWGWPELSDYASRVWSGLIRDYYAARWEAWFSSRHTGRSFSLDLWQQTWLSSPYRPSKPLPVPDLIAESHALLTEIERLS</sequence>
<evidence type="ECO:0000259" key="6">
    <source>
        <dbReference type="Pfam" id="PF12972"/>
    </source>
</evidence>
<evidence type="ECO:0000313" key="8">
    <source>
        <dbReference type="Proteomes" id="UP000589520"/>
    </source>
</evidence>
<dbReference type="GO" id="GO:0005975">
    <property type="term" value="P:carbohydrate metabolic process"/>
    <property type="evidence" value="ECO:0007669"/>
    <property type="project" value="UniProtKB-ARBA"/>
</dbReference>
<keyword evidence="3" id="KW-0732">Signal</keyword>
<dbReference type="Pfam" id="PF12972">
    <property type="entry name" value="NAGLU_C"/>
    <property type="match status" value="1"/>
</dbReference>
<reference evidence="7 8" key="1">
    <citation type="submission" date="2020-07" db="EMBL/GenBank/DDBJ databases">
        <title>Genomic Encyclopedia of Type Strains, Phase IV (KMG-V): Genome sequencing to study the core and pangenomes of soil and plant-associated prokaryotes.</title>
        <authorList>
            <person name="Whitman W."/>
        </authorList>
    </citation>
    <scope>NUCLEOTIDE SEQUENCE [LARGE SCALE GENOMIC DNA]</scope>
    <source>
        <strain evidence="7 8">X4EP2</strain>
    </source>
</reference>
<dbReference type="PANTHER" id="PTHR12872">
    <property type="entry name" value="ALPHA-N-ACETYLGLUCOSAMINIDASE"/>
    <property type="match status" value="1"/>
</dbReference>
<dbReference type="RefSeq" id="WP_179486948.1">
    <property type="nucleotide sequence ID" value="NZ_JACCCW010000001.1"/>
</dbReference>
<keyword evidence="8" id="KW-1185">Reference proteome</keyword>
<dbReference type="InterPro" id="IPR024733">
    <property type="entry name" value="NAGLU_tim-barrel"/>
</dbReference>
<keyword evidence="7" id="KW-0326">Glycosidase</keyword>
<dbReference type="Pfam" id="PF12971">
    <property type="entry name" value="NAGLU_N"/>
    <property type="match status" value="1"/>
</dbReference>
<dbReference type="InterPro" id="IPR007781">
    <property type="entry name" value="NAGLU"/>
</dbReference>
<proteinExistence type="predicted"/>
<feature type="region of interest" description="Disordered" evidence="2">
    <location>
        <begin position="26"/>
        <end position="49"/>
    </location>
</feature>
<dbReference type="Gene3D" id="3.30.379.10">
    <property type="entry name" value="Chitobiase/beta-hexosaminidase domain 2-like"/>
    <property type="match status" value="1"/>
</dbReference>
<evidence type="ECO:0000313" key="7">
    <source>
        <dbReference type="EMBL" id="NYF77939.1"/>
    </source>
</evidence>
<dbReference type="InterPro" id="IPR024732">
    <property type="entry name" value="NAGLU_C"/>
</dbReference>
<dbReference type="Gene3D" id="3.20.20.80">
    <property type="entry name" value="Glycosidases"/>
    <property type="match status" value="1"/>
</dbReference>
<dbReference type="InterPro" id="IPR024240">
    <property type="entry name" value="NAGLU_N"/>
</dbReference>
<dbReference type="Proteomes" id="UP000589520">
    <property type="component" value="Unassembled WGS sequence"/>
</dbReference>
<dbReference type="AlphaFoldDB" id="A0A7Y9PE07"/>
<organism evidence="7 8">
    <name type="scientific">Granulicella arctica</name>
    <dbReference type="NCBI Taxonomy" id="940613"/>
    <lineage>
        <taxon>Bacteria</taxon>
        <taxon>Pseudomonadati</taxon>
        <taxon>Acidobacteriota</taxon>
        <taxon>Terriglobia</taxon>
        <taxon>Terriglobales</taxon>
        <taxon>Acidobacteriaceae</taxon>
        <taxon>Granulicella</taxon>
    </lineage>
</organism>
<name>A0A7Y9PE07_9BACT</name>
<feature type="compositionally biased region" description="Polar residues" evidence="2">
    <location>
        <begin position="28"/>
        <end position="38"/>
    </location>
</feature>
<feature type="signal peptide" evidence="3">
    <location>
        <begin position="1"/>
        <end position="18"/>
    </location>
</feature>
<evidence type="ECO:0000256" key="3">
    <source>
        <dbReference type="SAM" id="SignalP"/>
    </source>
</evidence>
<feature type="domain" description="Alpha-N-acetylglucosaminidase tim-barrel" evidence="4">
    <location>
        <begin position="154"/>
        <end position="503"/>
    </location>
</feature>
<dbReference type="EC" id="3.2.1.50" evidence="7"/>
<dbReference type="Gene3D" id="1.20.120.670">
    <property type="entry name" value="N-acetyl-b-d-glucoasminidase"/>
    <property type="match status" value="1"/>
</dbReference>
<dbReference type="GO" id="GO:0004561">
    <property type="term" value="F:alpha-N-acetylglucosaminidase activity"/>
    <property type="evidence" value="ECO:0007669"/>
    <property type="project" value="UniProtKB-EC"/>
</dbReference>
<evidence type="ECO:0000256" key="1">
    <source>
        <dbReference type="ARBA" id="ARBA00022801"/>
    </source>
</evidence>
<evidence type="ECO:0000259" key="4">
    <source>
        <dbReference type="Pfam" id="PF05089"/>
    </source>
</evidence>
<feature type="domain" description="Alpha-N-acetylglucosaminidase C-terminal" evidence="6">
    <location>
        <begin position="512"/>
        <end position="714"/>
    </location>
</feature>
<comment type="caution">
    <text evidence="7">The sequence shown here is derived from an EMBL/GenBank/DDBJ whole genome shotgun (WGS) entry which is preliminary data.</text>
</comment>
<dbReference type="Pfam" id="PF05089">
    <property type="entry name" value="NAGLU"/>
    <property type="match status" value="1"/>
</dbReference>
<feature type="domain" description="Alpha-N-acetylglucosaminidase N-terminal" evidence="5">
    <location>
        <begin position="59"/>
        <end position="138"/>
    </location>
</feature>
<evidence type="ECO:0000259" key="5">
    <source>
        <dbReference type="Pfam" id="PF12971"/>
    </source>
</evidence>
<dbReference type="PANTHER" id="PTHR12872:SF1">
    <property type="entry name" value="ALPHA-N-ACETYLGLUCOSAMINIDASE"/>
    <property type="match status" value="1"/>
</dbReference>
<dbReference type="InterPro" id="IPR029018">
    <property type="entry name" value="Hex-like_dom2"/>
</dbReference>
<protein>
    <submittedName>
        <fullName evidence="7">Alpha-N-acetylglucosaminidase</fullName>
        <ecNumber evidence="7">3.2.1.50</ecNumber>
    </submittedName>
</protein>
<accession>A0A7Y9PE07</accession>
<dbReference type="EMBL" id="JACCCW010000001">
    <property type="protein sequence ID" value="NYF77939.1"/>
    <property type="molecule type" value="Genomic_DNA"/>
</dbReference>
<feature type="chain" id="PRO_5031174455" evidence="3">
    <location>
        <begin position="19"/>
        <end position="760"/>
    </location>
</feature>
<gene>
    <name evidence="7" type="ORF">HDF17_000226</name>
</gene>